<name>A0A2T0MZN3_9ACTN</name>
<dbReference type="RefSeq" id="WP_181307579.1">
    <property type="nucleotide sequence ID" value="NZ_PVNG01000008.1"/>
</dbReference>
<dbReference type="InterPro" id="IPR014729">
    <property type="entry name" value="Rossmann-like_a/b/a_fold"/>
</dbReference>
<dbReference type="Pfam" id="PF00582">
    <property type="entry name" value="Usp"/>
    <property type="match status" value="2"/>
</dbReference>
<dbReference type="PANTHER" id="PTHR46268:SF6">
    <property type="entry name" value="UNIVERSAL STRESS PROTEIN UP12"/>
    <property type="match status" value="1"/>
</dbReference>
<accession>A0A2T0MZN3</accession>
<organism evidence="3 4">
    <name type="scientific">Nonomuraea fuscirosea</name>
    <dbReference type="NCBI Taxonomy" id="1291556"/>
    <lineage>
        <taxon>Bacteria</taxon>
        <taxon>Bacillati</taxon>
        <taxon>Actinomycetota</taxon>
        <taxon>Actinomycetes</taxon>
        <taxon>Streptosporangiales</taxon>
        <taxon>Streptosporangiaceae</taxon>
        <taxon>Nonomuraea</taxon>
    </lineage>
</organism>
<dbReference type="EMBL" id="PVNG01000008">
    <property type="protein sequence ID" value="PRX64852.1"/>
    <property type="molecule type" value="Genomic_DNA"/>
</dbReference>
<comment type="caution">
    <text evidence="3">The sequence shown here is derived from an EMBL/GenBank/DDBJ whole genome shotgun (WGS) entry which is preliminary data.</text>
</comment>
<keyword evidence="4" id="KW-1185">Reference proteome</keyword>
<reference evidence="3 4" key="1">
    <citation type="submission" date="2018-03" db="EMBL/GenBank/DDBJ databases">
        <title>Genomic Encyclopedia of Type Strains, Phase III (KMG-III): the genomes of soil and plant-associated and newly described type strains.</title>
        <authorList>
            <person name="Whitman W."/>
        </authorList>
    </citation>
    <scope>NUCLEOTIDE SEQUENCE [LARGE SCALE GENOMIC DNA]</scope>
    <source>
        <strain evidence="3 4">CGMCC 4.7104</strain>
    </source>
</reference>
<dbReference type="AlphaFoldDB" id="A0A2T0MZN3"/>
<evidence type="ECO:0000313" key="4">
    <source>
        <dbReference type="Proteomes" id="UP000238312"/>
    </source>
</evidence>
<proteinExistence type="inferred from homology"/>
<dbReference type="SUPFAM" id="SSF52402">
    <property type="entry name" value="Adenine nucleotide alpha hydrolases-like"/>
    <property type="match status" value="2"/>
</dbReference>
<protein>
    <submittedName>
        <fullName evidence="3">Nucleotide-binding universal stress UspA family protein</fullName>
    </submittedName>
</protein>
<evidence type="ECO:0000313" key="3">
    <source>
        <dbReference type="EMBL" id="PRX64852.1"/>
    </source>
</evidence>
<comment type="similarity">
    <text evidence="1">Belongs to the universal stress protein A family.</text>
</comment>
<gene>
    <name evidence="3" type="ORF">B0I32_108213</name>
</gene>
<evidence type="ECO:0000256" key="1">
    <source>
        <dbReference type="ARBA" id="ARBA00008791"/>
    </source>
</evidence>
<dbReference type="PANTHER" id="PTHR46268">
    <property type="entry name" value="STRESS RESPONSE PROTEIN NHAX"/>
    <property type="match status" value="1"/>
</dbReference>
<dbReference type="InterPro" id="IPR006015">
    <property type="entry name" value="Universal_stress_UspA"/>
</dbReference>
<dbReference type="Proteomes" id="UP000238312">
    <property type="component" value="Unassembled WGS sequence"/>
</dbReference>
<feature type="domain" description="UspA" evidence="2">
    <location>
        <begin position="138"/>
        <end position="249"/>
    </location>
</feature>
<dbReference type="Gene3D" id="3.40.50.620">
    <property type="entry name" value="HUPs"/>
    <property type="match status" value="2"/>
</dbReference>
<sequence>MAGSVVVAVDGSASSMEALEWAVAEARRKRLGLRLVHVCEQSRFGRAATDYCAGTLEAAHDQARALMDDDRITTALPTGNVIDCLVGESASADSIVLGSRGLGGFTGLLLGSVSIGVAGYAACPVVIVRGSTGTEHGRVVVGDDGSPCAKTALAYAAEQARARGVPMHVTYAWQMPVTLSYPAGYGVLRANCCEQELHLAAERLSVWRQENQDIEITGEQGVGHPAQALIKAGETADLVVVGSRGLGGFTPADRRGRRVPVRAGPAPR</sequence>
<feature type="domain" description="UspA" evidence="2">
    <location>
        <begin position="3"/>
        <end position="129"/>
    </location>
</feature>
<evidence type="ECO:0000259" key="2">
    <source>
        <dbReference type="Pfam" id="PF00582"/>
    </source>
</evidence>
<dbReference type="PRINTS" id="PR01438">
    <property type="entry name" value="UNVRSLSTRESS"/>
</dbReference>
<dbReference type="InterPro" id="IPR006016">
    <property type="entry name" value="UspA"/>
</dbReference>